<feature type="signal peptide" evidence="1">
    <location>
        <begin position="1"/>
        <end position="20"/>
    </location>
</feature>
<reference evidence="2" key="1">
    <citation type="submission" date="2018-02" db="EMBL/GenBank/DDBJ databases">
        <title>Rhizophora mucronata_Transcriptome.</title>
        <authorList>
            <person name="Meera S.P."/>
            <person name="Sreeshan A."/>
            <person name="Augustine A."/>
        </authorList>
    </citation>
    <scope>NUCLEOTIDE SEQUENCE</scope>
    <source>
        <tissue evidence="2">Leaf</tissue>
    </source>
</reference>
<keyword evidence="1" id="KW-0732">Signal</keyword>
<dbReference type="AlphaFoldDB" id="A0A2P2NDC7"/>
<evidence type="ECO:0000256" key="1">
    <source>
        <dbReference type="SAM" id="SignalP"/>
    </source>
</evidence>
<proteinExistence type="predicted"/>
<sequence>MLKAFLWHLKFLGCFYMTDARKNGKVHSRNLRKVLTCKCKKC</sequence>
<dbReference type="EMBL" id="GGEC01060000">
    <property type="protein sequence ID" value="MBX40484.1"/>
    <property type="molecule type" value="Transcribed_RNA"/>
</dbReference>
<organism evidence="2">
    <name type="scientific">Rhizophora mucronata</name>
    <name type="common">Asiatic mangrove</name>
    <dbReference type="NCBI Taxonomy" id="61149"/>
    <lineage>
        <taxon>Eukaryota</taxon>
        <taxon>Viridiplantae</taxon>
        <taxon>Streptophyta</taxon>
        <taxon>Embryophyta</taxon>
        <taxon>Tracheophyta</taxon>
        <taxon>Spermatophyta</taxon>
        <taxon>Magnoliopsida</taxon>
        <taxon>eudicotyledons</taxon>
        <taxon>Gunneridae</taxon>
        <taxon>Pentapetalae</taxon>
        <taxon>rosids</taxon>
        <taxon>fabids</taxon>
        <taxon>Malpighiales</taxon>
        <taxon>Rhizophoraceae</taxon>
        <taxon>Rhizophora</taxon>
    </lineage>
</organism>
<accession>A0A2P2NDC7</accession>
<evidence type="ECO:0000313" key="2">
    <source>
        <dbReference type="EMBL" id="MBX40484.1"/>
    </source>
</evidence>
<name>A0A2P2NDC7_RHIMU</name>
<feature type="chain" id="PRO_5015104841" evidence="1">
    <location>
        <begin position="21"/>
        <end position="42"/>
    </location>
</feature>
<protein>
    <submittedName>
        <fullName evidence="2">Uncharacterized protein</fullName>
    </submittedName>
</protein>